<evidence type="ECO:0000313" key="2">
    <source>
        <dbReference type="Proteomes" id="UP000824782"/>
    </source>
</evidence>
<dbReference type="EMBL" id="WNYA01000002">
    <property type="protein sequence ID" value="KAG8587468.1"/>
    <property type="molecule type" value="Genomic_DNA"/>
</dbReference>
<accession>A0AAV7CTN6</accession>
<gene>
    <name evidence="1" type="ORF">GDO81_005671</name>
</gene>
<reference evidence="1" key="1">
    <citation type="thesis" date="2020" institute="ProQuest LLC" country="789 East Eisenhower Parkway, Ann Arbor, MI, USA">
        <title>Comparative Genomics and Chromosome Evolution.</title>
        <authorList>
            <person name="Mudd A.B."/>
        </authorList>
    </citation>
    <scope>NUCLEOTIDE SEQUENCE</scope>
    <source>
        <strain evidence="1">237g6f4</strain>
        <tissue evidence="1">Blood</tissue>
    </source>
</reference>
<dbReference type="Proteomes" id="UP000824782">
    <property type="component" value="Unassembled WGS sequence"/>
</dbReference>
<name>A0AAV7CTN6_ENGPU</name>
<dbReference type="AlphaFoldDB" id="A0AAV7CTN6"/>
<evidence type="ECO:0000313" key="1">
    <source>
        <dbReference type="EMBL" id="KAG8587468.1"/>
    </source>
</evidence>
<organism evidence="1 2">
    <name type="scientific">Engystomops pustulosus</name>
    <name type="common">Tungara frog</name>
    <name type="synonym">Physalaemus pustulosus</name>
    <dbReference type="NCBI Taxonomy" id="76066"/>
    <lineage>
        <taxon>Eukaryota</taxon>
        <taxon>Metazoa</taxon>
        <taxon>Chordata</taxon>
        <taxon>Craniata</taxon>
        <taxon>Vertebrata</taxon>
        <taxon>Euteleostomi</taxon>
        <taxon>Amphibia</taxon>
        <taxon>Batrachia</taxon>
        <taxon>Anura</taxon>
        <taxon>Neobatrachia</taxon>
        <taxon>Hyloidea</taxon>
        <taxon>Leptodactylidae</taxon>
        <taxon>Leiuperinae</taxon>
        <taxon>Engystomops</taxon>
    </lineage>
</organism>
<protein>
    <submittedName>
        <fullName evidence="1">Uncharacterized protein</fullName>
    </submittedName>
</protein>
<keyword evidence="2" id="KW-1185">Reference proteome</keyword>
<sequence>MELFKGVFPIYGITTATSIQTVLDYPAEMRWQIMPLDKLCIILTAQAHTTKLVSHNGKNNSFFTHILKFSTSKICTTHYICQFLLGSTNYQTILQETQYVKAAVKTFQQ</sequence>
<comment type="caution">
    <text evidence="1">The sequence shown here is derived from an EMBL/GenBank/DDBJ whole genome shotgun (WGS) entry which is preliminary data.</text>
</comment>
<proteinExistence type="predicted"/>